<evidence type="ECO:0000313" key="3">
    <source>
        <dbReference type="Proteomes" id="UP000593561"/>
    </source>
</evidence>
<name>A0A7J8SMH0_GOSDV</name>
<organism evidence="2 3">
    <name type="scientific">Gossypium davidsonii</name>
    <name type="common">Davidson's cotton</name>
    <name type="synonym">Gossypium klotzschianum subsp. davidsonii</name>
    <dbReference type="NCBI Taxonomy" id="34287"/>
    <lineage>
        <taxon>Eukaryota</taxon>
        <taxon>Viridiplantae</taxon>
        <taxon>Streptophyta</taxon>
        <taxon>Embryophyta</taxon>
        <taxon>Tracheophyta</taxon>
        <taxon>Spermatophyta</taxon>
        <taxon>Magnoliopsida</taxon>
        <taxon>eudicotyledons</taxon>
        <taxon>Gunneridae</taxon>
        <taxon>Pentapetalae</taxon>
        <taxon>rosids</taxon>
        <taxon>malvids</taxon>
        <taxon>Malvales</taxon>
        <taxon>Malvaceae</taxon>
        <taxon>Malvoideae</taxon>
        <taxon>Gossypium</taxon>
    </lineage>
</organism>
<evidence type="ECO:0000256" key="1">
    <source>
        <dbReference type="SAM" id="MobiDB-lite"/>
    </source>
</evidence>
<gene>
    <name evidence="2" type="ORF">Godav_004337</name>
</gene>
<proteinExistence type="predicted"/>
<dbReference type="AlphaFoldDB" id="A0A7J8SMH0"/>
<accession>A0A7J8SMH0</accession>
<keyword evidence="3" id="KW-1185">Reference proteome</keyword>
<dbReference type="EMBL" id="JABFAC010000010">
    <property type="protein sequence ID" value="MBA0626722.1"/>
    <property type="molecule type" value="Genomic_DNA"/>
</dbReference>
<feature type="region of interest" description="Disordered" evidence="1">
    <location>
        <begin position="49"/>
        <end position="79"/>
    </location>
</feature>
<sequence>MTSTEHPLKASRSIIGDTLFQQSIERLTQAQQEVGESSHPKLDWMIQWLPTDMEKDEEGQDSEEDKDDESEEMDFEEDD</sequence>
<feature type="compositionally biased region" description="Acidic residues" evidence="1">
    <location>
        <begin position="54"/>
        <end position="79"/>
    </location>
</feature>
<dbReference type="Proteomes" id="UP000593561">
    <property type="component" value="Unassembled WGS sequence"/>
</dbReference>
<reference evidence="2 3" key="1">
    <citation type="journal article" date="2019" name="Genome Biol. Evol.">
        <title>Insights into the evolution of the New World diploid cottons (Gossypium, subgenus Houzingenia) based on genome sequencing.</title>
        <authorList>
            <person name="Grover C.E."/>
            <person name="Arick M.A. 2nd"/>
            <person name="Thrash A."/>
            <person name="Conover J.L."/>
            <person name="Sanders W.S."/>
            <person name="Peterson D.G."/>
            <person name="Frelichowski J.E."/>
            <person name="Scheffler J.A."/>
            <person name="Scheffler B.E."/>
            <person name="Wendel J.F."/>
        </authorList>
    </citation>
    <scope>NUCLEOTIDE SEQUENCE [LARGE SCALE GENOMIC DNA]</scope>
    <source>
        <strain evidence="2">27</strain>
        <tissue evidence="2">Leaf</tissue>
    </source>
</reference>
<protein>
    <submittedName>
        <fullName evidence="2">Uncharacterized protein</fullName>
    </submittedName>
</protein>
<comment type="caution">
    <text evidence="2">The sequence shown here is derived from an EMBL/GenBank/DDBJ whole genome shotgun (WGS) entry which is preliminary data.</text>
</comment>
<evidence type="ECO:0000313" key="2">
    <source>
        <dbReference type="EMBL" id="MBA0626722.1"/>
    </source>
</evidence>